<dbReference type="PANTHER" id="PTHR33223">
    <property type="entry name" value="CCHC-TYPE DOMAIN-CONTAINING PROTEIN"/>
    <property type="match status" value="1"/>
</dbReference>
<feature type="compositionally biased region" description="Basic and acidic residues" evidence="1">
    <location>
        <begin position="128"/>
        <end position="148"/>
    </location>
</feature>
<name>A0A2N9HPP5_FAGSY</name>
<dbReference type="EMBL" id="OIVN01003891">
    <property type="protein sequence ID" value="SPD14222.1"/>
    <property type="molecule type" value="Genomic_DNA"/>
</dbReference>
<feature type="compositionally biased region" description="Basic and acidic residues" evidence="1">
    <location>
        <begin position="62"/>
        <end position="82"/>
    </location>
</feature>
<feature type="region of interest" description="Disordered" evidence="1">
    <location>
        <begin position="1"/>
        <end position="151"/>
    </location>
</feature>
<accession>A0A2N9HPP5</accession>
<dbReference type="PANTHER" id="PTHR33223:SF10">
    <property type="entry name" value="AMINOTRANSFERASE-LIKE PLANT MOBILE DOMAIN-CONTAINING PROTEIN"/>
    <property type="match status" value="1"/>
</dbReference>
<organism evidence="2">
    <name type="scientific">Fagus sylvatica</name>
    <name type="common">Beechnut</name>
    <dbReference type="NCBI Taxonomy" id="28930"/>
    <lineage>
        <taxon>Eukaryota</taxon>
        <taxon>Viridiplantae</taxon>
        <taxon>Streptophyta</taxon>
        <taxon>Embryophyta</taxon>
        <taxon>Tracheophyta</taxon>
        <taxon>Spermatophyta</taxon>
        <taxon>Magnoliopsida</taxon>
        <taxon>eudicotyledons</taxon>
        <taxon>Gunneridae</taxon>
        <taxon>Pentapetalae</taxon>
        <taxon>rosids</taxon>
        <taxon>fabids</taxon>
        <taxon>Fagales</taxon>
        <taxon>Fagaceae</taxon>
        <taxon>Fagus</taxon>
    </lineage>
</organism>
<dbReference type="AlphaFoldDB" id="A0A2N9HPP5"/>
<proteinExistence type="predicted"/>
<reference evidence="2" key="1">
    <citation type="submission" date="2018-02" db="EMBL/GenBank/DDBJ databases">
        <authorList>
            <person name="Cohen D.B."/>
            <person name="Kent A.D."/>
        </authorList>
    </citation>
    <scope>NUCLEOTIDE SEQUENCE</scope>
</reference>
<evidence type="ECO:0008006" key="3">
    <source>
        <dbReference type="Google" id="ProtNLM"/>
    </source>
</evidence>
<evidence type="ECO:0000313" key="2">
    <source>
        <dbReference type="EMBL" id="SPD14222.1"/>
    </source>
</evidence>
<protein>
    <recommendedName>
        <fullName evidence="3">Retrotransposon gag domain-containing protein</fullName>
    </recommendedName>
</protein>
<sequence>MEEENAFVLVNNPPPHPSGSKKVMSEIHVEVNKERSQAGQEERRSEGRRGRSHATRNVIDAEVLRRNQKIERLERELRELKDAQASCDQQRSRRQRSRSHSGSCGSSHHVPKRSEDYQRAQKSSRRSRPGEKTKKTSPVRKPENKDHNPVWNQLRKISHSPFSSRIERAKLPARLAPLNLITYNGKTDPVEHLSHYRQSMALHNGNDVLMCRIFPSSLGDVALRWFDRLEHGSIHSWTDLYILVHRFSSHPFCLNAIIGLRQAVMHKRRLCSG</sequence>
<gene>
    <name evidence="2" type="ORF">FSB_LOCUS42104</name>
</gene>
<evidence type="ECO:0000256" key="1">
    <source>
        <dbReference type="SAM" id="MobiDB-lite"/>
    </source>
</evidence>
<feature type="compositionally biased region" description="Basic and acidic residues" evidence="1">
    <location>
        <begin position="23"/>
        <end position="49"/>
    </location>
</feature>